<evidence type="ECO:0000313" key="6">
    <source>
        <dbReference type="Proteomes" id="UP000574276"/>
    </source>
</evidence>
<dbReference type="SMART" id="SM00642">
    <property type="entry name" value="Aamy"/>
    <property type="match status" value="1"/>
</dbReference>
<dbReference type="InterPro" id="IPR013780">
    <property type="entry name" value="Glyco_hydro_b"/>
</dbReference>
<name>A0A839K290_9FIRM</name>
<keyword evidence="2" id="KW-0378">Hydrolase</keyword>
<evidence type="ECO:0000313" key="5">
    <source>
        <dbReference type="EMBL" id="MBB2183904.1"/>
    </source>
</evidence>
<organism evidence="5 6">
    <name type="scientific">Variimorphobacter saccharofermentans</name>
    <dbReference type="NCBI Taxonomy" id="2755051"/>
    <lineage>
        <taxon>Bacteria</taxon>
        <taxon>Bacillati</taxon>
        <taxon>Bacillota</taxon>
        <taxon>Clostridia</taxon>
        <taxon>Lachnospirales</taxon>
        <taxon>Lachnospiraceae</taxon>
        <taxon>Variimorphobacter</taxon>
    </lineage>
</organism>
<dbReference type="NCBIfam" id="NF008183">
    <property type="entry name" value="PRK10933.1"/>
    <property type="match status" value="1"/>
</dbReference>
<dbReference type="FunFam" id="3.90.400.10:FF:000002">
    <property type="entry name" value="Sucrose isomerase"/>
    <property type="match status" value="1"/>
</dbReference>
<dbReference type="Gene3D" id="2.60.40.1180">
    <property type="entry name" value="Golgi alpha-mannosidase II"/>
    <property type="match status" value="1"/>
</dbReference>
<comment type="similarity">
    <text evidence="1">Belongs to the glycosyl hydrolase 13 family.</text>
</comment>
<dbReference type="GO" id="GO:0009313">
    <property type="term" value="P:oligosaccharide catabolic process"/>
    <property type="evidence" value="ECO:0007669"/>
    <property type="project" value="TreeGrafter"/>
</dbReference>
<dbReference type="Pfam" id="PF00128">
    <property type="entry name" value="Alpha-amylase"/>
    <property type="match status" value="1"/>
</dbReference>
<dbReference type="InterPro" id="IPR045857">
    <property type="entry name" value="O16G_dom_2"/>
</dbReference>
<sequence>MKQILSKKSKVKDIYANPIGHDILSKLLLQTNKKERLITNAIVGNLRLKTIARLTRKSIGEDFYDALLDLLNSEEDVPEEPTSDITKTWWKEAVFYQIYPRSFQDSNGDGVGDIQGIISRLDYLKGLGIDAIWLSPIYDSPNDDNGYDIRDYYSIMKEFGTMEDFDQMLYEIHRRGMKLIMDLVVNHTSDEHPWFRAAIKDTSSKYHDYYLFQKSKNEQPPNNWTSFFSGSTWNYYEKNEEWGLHLFSKKQMDLNWENEEVRKEIHTMIRWWLEKGVDGFRLDVINYISKKSGLPDGDEQIGKLIGYYGIEHYFYGPKLHQYLKELRREAFEPYDAFTVGETPGIGMQMSKLLTGEKRKELDMVFSFDHLEAPGHVRFDEYRYDLNYLKDYMCYWMEHYGNQCWMSLFYENHDNPRMVSKVNPDPVYRETLAKLLAMIQLTLKGTPFLFEGQEIGAVNKKFTSINEIRDVESINLYQELVPSKGEEEAFRIILSGSRDHARTPMQWNDKKNAGFTEGTPWISPNDDYLEWNVEKQLHQENSILNFYRNLIRLRKENNTLIYGEFIPINRKKKNLFAYLRKEGPEEFYVECNLGIDSMKKTRMKGDYRLILSNYSEPADELRPYEANLYQRILEE</sequence>
<dbReference type="PANTHER" id="PTHR10357">
    <property type="entry name" value="ALPHA-AMYLASE FAMILY MEMBER"/>
    <property type="match status" value="1"/>
</dbReference>
<dbReference type="EMBL" id="JACEGA010000001">
    <property type="protein sequence ID" value="MBB2183904.1"/>
    <property type="molecule type" value="Genomic_DNA"/>
</dbReference>
<gene>
    <name evidence="5" type="ORF">H0486_13575</name>
</gene>
<comment type="caution">
    <text evidence="5">The sequence shown here is derived from an EMBL/GenBank/DDBJ whole genome shotgun (WGS) entry which is preliminary data.</text>
</comment>
<dbReference type="GO" id="GO:0004556">
    <property type="term" value="F:alpha-amylase activity"/>
    <property type="evidence" value="ECO:0007669"/>
    <property type="project" value="TreeGrafter"/>
</dbReference>
<keyword evidence="3" id="KW-0326">Glycosidase</keyword>
<feature type="domain" description="Glycosyl hydrolase family 13 catalytic" evidence="4">
    <location>
        <begin position="97"/>
        <end position="501"/>
    </location>
</feature>
<dbReference type="SUPFAM" id="SSF51445">
    <property type="entry name" value="(Trans)glycosidases"/>
    <property type="match status" value="1"/>
</dbReference>
<dbReference type="CDD" id="cd11333">
    <property type="entry name" value="AmyAc_SI_OligoGlu_DGase"/>
    <property type="match status" value="1"/>
</dbReference>
<evidence type="ECO:0000256" key="3">
    <source>
        <dbReference type="ARBA" id="ARBA00023295"/>
    </source>
</evidence>
<dbReference type="Proteomes" id="UP000574276">
    <property type="component" value="Unassembled WGS sequence"/>
</dbReference>
<reference evidence="5 6" key="1">
    <citation type="submission" date="2020-07" db="EMBL/GenBank/DDBJ databases">
        <title>Characterization and genome sequencing of isolate MD1, a novel member within the family Lachnospiraceae.</title>
        <authorList>
            <person name="Rettenmaier R."/>
            <person name="Di Bello L."/>
            <person name="Zinser C."/>
            <person name="Scheitz K."/>
            <person name="Liebl W."/>
            <person name="Zverlov V."/>
        </authorList>
    </citation>
    <scope>NUCLEOTIDE SEQUENCE [LARGE SCALE GENOMIC DNA]</scope>
    <source>
        <strain evidence="5 6">MD1</strain>
    </source>
</reference>
<evidence type="ECO:0000259" key="4">
    <source>
        <dbReference type="SMART" id="SM00642"/>
    </source>
</evidence>
<proteinExistence type="inferred from homology"/>
<dbReference type="RefSeq" id="WP_228353516.1">
    <property type="nucleotide sequence ID" value="NZ_JACEGA010000001.1"/>
</dbReference>
<evidence type="ECO:0000256" key="1">
    <source>
        <dbReference type="ARBA" id="ARBA00008061"/>
    </source>
</evidence>
<protein>
    <submittedName>
        <fullName evidence="5">Alpha-glucosidase</fullName>
    </submittedName>
</protein>
<dbReference type="Gene3D" id="3.20.20.80">
    <property type="entry name" value="Glycosidases"/>
    <property type="match status" value="1"/>
</dbReference>
<dbReference type="AlphaFoldDB" id="A0A839K290"/>
<evidence type="ECO:0000256" key="2">
    <source>
        <dbReference type="ARBA" id="ARBA00022801"/>
    </source>
</evidence>
<dbReference type="PANTHER" id="PTHR10357:SF184">
    <property type="entry name" value="OLIGO-1,6-GLUCOSIDASE 1"/>
    <property type="match status" value="1"/>
</dbReference>
<dbReference type="InterPro" id="IPR017853">
    <property type="entry name" value="GH"/>
</dbReference>
<keyword evidence="6" id="KW-1185">Reference proteome</keyword>
<dbReference type="Gene3D" id="3.90.400.10">
    <property type="entry name" value="Oligo-1,6-glucosidase, Domain 2"/>
    <property type="match status" value="1"/>
</dbReference>
<accession>A0A839K290</accession>
<dbReference type="InterPro" id="IPR006047">
    <property type="entry name" value="GH13_cat_dom"/>
</dbReference>
<dbReference type="FunFam" id="3.20.20.80:FF:000064">
    <property type="entry name" value="Oligo-1,6-glucosidase"/>
    <property type="match status" value="2"/>
</dbReference>